<dbReference type="EMBL" id="UINC01031274">
    <property type="protein sequence ID" value="SVB17065.1"/>
    <property type="molecule type" value="Genomic_DNA"/>
</dbReference>
<organism evidence="1">
    <name type="scientific">marine metagenome</name>
    <dbReference type="NCBI Taxonomy" id="408172"/>
    <lineage>
        <taxon>unclassified sequences</taxon>
        <taxon>metagenomes</taxon>
        <taxon>ecological metagenomes</taxon>
    </lineage>
</organism>
<feature type="non-terminal residue" evidence="1">
    <location>
        <position position="131"/>
    </location>
</feature>
<accession>A0A382BTC9</accession>
<gene>
    <name evidence="1" type="ORF">METZ01_LOCUS169919</name>
</gene>
<protein>
    <submittedName>
        <fullName evidence="1">Uncharacterized protein</fullName>
    </submittedName>
</protein>
<reference evidence="1" key="1">
    <citation type="submission" date="2018-05" db="EMBL/GenBank/DDBJ databases">
        <authorList>
            <person name="Lanie J.A."/>
            <person name="Ng W.-L."/>
            <person name="Kazmierczak K.M."/>
            <person name="Andrzejewski T.M."/>
            <person name="Davidsen T.M."/>
            <person name="Wayne K.J."/>
            <person name="Tettelin H."/>
            <person name="Glass J.I."/>
            <person name="Rusch D."/>
            <person name="Podicherti R."/>
            <person name="Tsui H.-C.T."/>
            <person name="Winkler M.E."/>
        </authorList>
    </citation>
    <scope>NUCLEOTIDE SEQUENCE</scope>
</reference>
<proteinExistence type="predicted"/>
<name>A0A382BTC9_9ZZZZ</name>
<evidence type="ECO:0000313" key="1">
    <source>
        <dbReference type="EMBL" id="SVB17065.1"/>
    </source>
</evidence>
<dbReference type="AlphaFoldDB" id="A0A382BTC9"/>
<sequence>MPAPDTNLLSQLQWWLKLPPTNLIERSDHLRFRHALYLMVHQMATVLFGMNGLEEAPAFPSCLSDARVRLDALPVGPIGSGTRLEQVIITEDNTQAWVHASDLMREVVSLADVSITPAPALRFRPPHMIRT</sequence>